<evidence type="ECO:0008006" key="4">
    <source>
        <dbReference type="Google" id="ProtNLM"/>
    </source>
</evidence>
<dbReference type="OrthoDB" id="5296954at2"/>
<dbReference type="Pfam" id="PF12915">
    <property type="entry name" value="DUF3833"/>
    <property type="match status" value="1"/>
</dbReference>
<dbReference type="EMBL" id="CP011568">
    <property type="protein sequence ID" value="AKJ67275.1"/>
    <property type="molecule type" value="Genomic_DNA"/>
</dbReference>
<dbReference type="PATRIC" id="fig|445709.3.peg.555"/>
<proteinExistence type="predicted"/>
<feature type="signal peptide" evidence="1">
    <location>
        <begin position="1"/>
        <end position="20"/>
    </location>
</feature>
<keyword evidence="3" id="KW-1185">Reference proteome</keyword>
<accession>A0A0G3EK06</accession>
<keyword evidence="1" id="KW-0732">Signal</keyword>
<dbReference type="InterPro" id="IPR024409">
    <property type="entry name" value="DUF3833"/>
</dbReference>
<sequence length="177" mass="20171">MISIKYALALGATMMLSACATQKISDYAQNQPHFDVVKFFSGKTEAWGMFQKRNGEVVKRFHVNMEGREENGKLVLDEHFTYSDGTKQSRVWTLTAQPDGSWRGIAADVIGQAIGHTAGNTLHWRYTVKLPVDKTTYNVQFDDWMYLVDEHTMINRAKVTKFGFEVGQVTLFFRHPA</sequence>
<evidence type="ECO:0000313" key="2">
    <source>
        <dbReference type="EMBL" id="AKJ67275.1"/>
    </source>
</evidence>
<dbReference type="AlphaFoldDB" id="A0A0G3EK06"/>
<dbReference type="RefSeq" id="WP_047212811.1">
    <property type="nucleotide sequence ID" value="NZ_CP011568.3"/>
</dbReference>
<name>A0A0G3EK06_9BURK</name>
<evidence type="ECO:0000313" key="3">
    <source>
        <dbReference type="Proteomes" id="UP000036700"/>
    </source>
</evidence>
<dbReference type="PROSITE" id="PS51257">
    <property type="entry name" value="PROKAR_LIPOPROTEIN"/>
    <property type="match status" value="1"/>
</dbReference>
<evidence type="ECO:0000256" key="1">
    <source>
        <dbReference type="SAM" id="SignalP"/>
    </source>
</evidence>
<organism evidence="2 3">
    <name type="scientific">Pandoraea thiooxydans</name>
    <dbReference type="NCBI Taxonomy" id="445709"/>
    <lineage>
        <taxon>Bacteria</taxon>
        <taxon>Pseudomonadati</taxon>
        <taxon>Pseudomonadota</taxon>
        <taxon>Betaproteobacteria</taxon>
        <taxon>Burkholderiales</taxon>
        <taxon>Burkholderiaceae</taxon>
        <taxon>Pandoraea</taxon>
    </lineage>
</organism>
<reference evidence="3" key="1">
    <citation type="submission" date="2015-06" db="EMBL/GenBank/DDBJ databases">
        <authorList>
            <person name="Lim Y.L."/>
            <person name="Ee R."/>
            <person name="Yong D."/>
            <person name="How K.Y."/>
            <person name="Yin W.F."/>
            <person name="Chan K.G."/>
        </authorList>
    </citation>
    <scope>NUCLEOTIDE SEQUENCE [LARGE SCALE GENOMIC DNA]</scope>
    <source>
        <strain evidence="3">DSM 25325</strain>
    </source>
</reference>
<dbReference type="STRING" id="445709.ABW99_02550"/>
<gene>
    <name evidence="2" type="ORF">ABW99_02550</name>
</gene>
<feature type="chain" id="PRO_5002553411" description="DUF3833 domain-containing protein" evidence="1">
    <location>
        <begin position="21"/>
        <end position="177"/>
    </location>
</feature>
<dbReference type="Proteomes" id="UP000036700">
    <property type="component" value="Chromosome"/>
</dbReference>
<protein>
    <recommendedName>
        <fullName evidence="4">DUF3833 domain-containing protein</fullName>
    </recommendedName>
</protein>
<dbReference type="KEGG" id="ptx:ABW99_02550"/>